<comment type="caution">
    <text evidence="1">The sequence shown here is derived from an EMBL/GenBank/DDBJ whole genome shotgun (WGS) entry which is preliminary data.</text>
</comment>
<accession>A0ABU9J8U3</accession>
<gene>
    <name evidence="1" type="ORF">V1482_01735</name>
</gene>
<dbReference type="Proteomes" id="UP001491613">
    <property type="component" value="Unassembled WGS sequence"/>
</dbReference>
<evidence type="ECO:0000313" key="1">
    <source>
        <dbReference type="EMBL" id="MEL3918129.1"/>
    </source>
</evidence>
<dbReference type="RefSeq" id="WP_342012241.1">
    <property type="nucleotide sequence ID" value="NZ_JAVTII010000001.1"/>
</dbReference>
<proteinExistence type="predicted"/>
<protein>
    <submittedName>
        <fullName evidence="1">Uncharacterized protein</fullName>
    </submittedName>
</protein>
<sequence>MTVPDKPFWLSQANSEFEGNGWASNILEYAFLSTPGLLGDLAGKSSMVSIIGRPGSPIGENQDGMAYFWRTGNDIWSGGTGIPDIQLTSGMCEIRIRYTGGGGSGTMIFSGVESSVAFIPDETKRGFGCLHPDSPGDVTVTAAIDFISKGAVVETMYATARSVRTA</sequence>
<dbReference type="EMBL" id="JAZDDP010000001">
    <property type="protein sequence ID" value="MEL3918129.1"/>
    <property type="molecule type" value="Genomic_DNA"/>
</dbReference>
<name>A0ABU9J8U3_AEREN</name>
<organism evidence="1 2">
    <name type="scientific">Aeromonas enteropelogenes</name>
    <name type="common">Aeromonas trota</name>
    <dbReference type="NCBI Taxonomy" id="29489"/>
    <lineage>
        <taxon>Bacteria</taxon>
        <taxon>Pseudomonadati</taxon>
        <taxon>Pseudomonadota</taxon>
        <taxon>Gammaproteobacteria</taxon>
        <taxon>Aeromonadales</taxon>
        <taxon>Aeromonadaceae</taxon>
        <taxon>Aeromonas</taxon>
    </lineage>
</organism>
<evidence type="ECO:0000313" key="2">
    <source>
        <dbReference type="Proteomes" id="UP001491613"/>
    </source>
</evidence>
<reference evidence="1 2" key="1">
    <citation type="submission" date="2024-01" db="EMBL/GenBank/DDBJ databases">
        <title>Horizontal gene transfer in Aeromonas trota.</title>
        <authorList>
            <person name="Otero Olarra J.E."/>
            <person name="Perez Valdespino A."/>
        </authorList>
    </citation>
    <scope>NUCLEOTIDE SEQUENCE [LARGE SCALE GENOMIC DNA]</scope>
    <source>
        <strain evidence="1 2">9.1</strain>
    </source>
</reference>
<keyword evidence="2" id="KW-1185">Reference proteome</keyword>